<feature type="region of interest" description="Disordered" evidence="6">
    <location>
        <begin position="140"/>
        <end position="166"/>
    </location>
</feature>
<feature type="domain" description="RRM" evidence="7">
    <location>
        <begin position="690"/>
        <end position="780"/>
    </location>
</feature>
<dbReference type="InterPro" id="IPR000504">
    <property type="entry name" value="RRM_dom"/>
</dbReference>
<dbReference type="PANTHER" id="PTHR48039:SF5">
    <property type="entry name" value="RNA-BINDING PROTEIN 28"/>
    <property type="match status" value="1"/>
</dbReference>
<feature type="compositionally biased region" description="Basic and acidic residues" evidence="6">
    <location>
        <begin position="495"/>
        <end position="525"/>
    </location>
</feature>
<evidence type="ECO:0000256" key="5">
    <source>
        <dbReference type="PROSITE-ProRule" id="PRU00176"/>
    </source>
</evidence>
<feature type="domain" description="RRM" evidence="7">
    <location>
        <begin position="538"/>
        <end position="621"/>
    </location>
</feature>
<dbReference type="InterPro" id="IPR051945">
    <property type="entry name" value="RRM_MRD1_RNA_proc_ribogen"/>
</dbReference>
<keyword evidence="2" id="KW-0677">Repeat</keyword>
<dbReference type="SUPFAM" id="SSF54928">
    <property type="entry name" value="RNA-binding domain, RBD"/>
    <property type="match status" value="4"/>
</dbReference>
<evidence type="ECO:0000313" key="8">
    <source>
        <dbReference type="EMBL" id="KAJ6806544.1"/>
    </source>
</evidence>
<dbReference type="SMART" id="SM00360">
    <property type="entry name" value="RRM"/>
    <property type="match status" value="4"/>
</dbReference>
<dbReference type="AlphaFoldDB" id="A0AAX6ER44"/>
<gene>
    <name evidence="8" type="ORF">M6B38_175425</name>
</gene>
<protein>
    <submittedName>
        <fullName evidence="8">RNA-binding protein 28-like isoform X2</fullName>
    </submittedName>
</protein>
<reference evidence="8" key="1">
    <citation type="journal article" date="2023" name="GigaByte">
        <title>Genome assembly of the bearded iris, Iris pallida Lam.</title>
        <authorList>
            <person name="Bruccoleri R.E."/>
            <person name="Oakeley E.J."/>
            <person name="Faust A.M.E."/>
            <person name="Altorfer M."/>
            <person name="Dessus-Babus S."/>
            <person name="Burckhardt D."/>
            <person name="Oertli M."/>
            <person name="Naumann U."/>
            <person name="Petersen F."/>
            <person name="Wong J."/>
        </authorList>
    </citation>
    <scope>NUCLEOTIDE SEQUENCE</scope>
    <source>
        <strain evidence="8">GSM-AAB239-AS_SAM_17_03QT</strain>
    </source>
</reference>
<name>A0AAX6ER44_IRIPA</name>
<evidence type="ECO:0000256" key="6">
    <source>
        <dbReference type="SAM" id="MobiDB-lite"/>
    </source>
</evidence>
<dbReference type="InterPro" id="IPR035979">
    <property type="entry name" value="RBD_domain_sf"/>
</dbReference>
<feature type="compositionally biased region" description="Basic and acidic residues" evidence="6">
    <location>
        <begin position="796"/>
        <end position="812"/>
    </location>
</feature>
<dbReference type="GO" id="GO:0005634">
    <property type="term" value="C:nucleus"/>
    <property type="evidence" value="ECO:0007669"/>
    <property type="project" value="UniProtKB-SubCell"/>
</dbReference>
<feature type="compositionally biased region" description="Basic residues" evidence="6">
    <location>
        <begin position="960"/>
        <end position="970"/>
    </location>
</feature>
<proteinExistence type="predicted"/>
<dbReference type="EMBL" id="JANAVB010034616">
    <property type="protein sequence ID" value="KAJ6806544.1"/>
    <property type="molecule type" value="Genomic_DNA"/>
</dbReference>
<evidence type="ECO:0000256" key="1">
    <source>
        <dbReference type="ARBA" id="ARBA00004123"/>
    </source>
</evidence>
<dbReference type="CDD" id="cd12413">
    <property type="entry name" value="RRM1_RBM28_like"/>
    <property type="match status" value="1"/>
</dbReference>
<feature type="domain" description="RRM" evidence="7">
    <location>
        <begin position="314"/>
        <end position="392"/>
    </location>
</feature>
<evidence type="ECO:0000259" key="7">
    <source>
        <dbReference type="PROSITE" id="PS50102"/>
    </source>
</evidence>
<feature type="compositionally biased region" description="Low complexity" evidence="6">
    <location>
        <begin position="475"/>
        <end position="488"/>
    </location>
</feature>
<keyword evidence="4" id="KW-0539">Nucleus</keyword>
<feature type="compositionally biased region" description="Basic and acidic residues" evidence="6">
    <location>
        <begin position="405"/>
        <end position="415"/>
    </location>
</feature>
<dbReference type="Proteomes" id="UP001140949">
    <property type="component" value="Unassembled WGS sequence"/>
</dbReference>
<sequence length="1015" mass="112280">MGKRKRNDNGGGDGESAGGEGDHSRSTVFVSNLPYTFKTSDLEAAFSEVGPVKRCFMVADKGSEVTRGFGFVHFAAVEDAARAIQLKNGSSVAGRKIRVKLALQRLPLEHRQQKAKKVGLDETNRKDEAVDLINVNKYGKDSHVPETTATNDSGKTKATDSVPTDKVDEKVDAISIKRREKNSHTPETKKSAIAVRKTEVPDSVPTKKVEGSEKQRVARTVVFGGLLGPEMATEVFRRAGEAGTICSITYPLPKEELELHGLARDGCTLEAASLLFTSVKSSRHSVAMLHQQEIKGGRVWARQLGGEGSKTRKWKVIARNLPFKVTVKEIREIFTSAGFVWDVCVPHRPEEGLSKGFAFISFTCKQDAENAIRNINGRLVSKRTIAVDWAVQKKIYTTATISTSSRDEQLDHKDEEIDSEDILSLEDAEHETDGGNGTDKKDLDAVENGTLSVEIDYEKEAEVASRVLNNLLSLSTSGSDSSHKSNTTEGATGLEIEHKVVGKEPSLREKELGSTESKDDKRSETVRGLTKNINDLDKTIFISNLPFDIDNEEVKQRFSMFGKVQSFFPVLHQLTKRPRGTAFLKFDTTSAADAAVSAANAAPGLGILMKGRTITVLKAMDKESAHKKGLEKIKNEVHDRRNLYLAKEGEILAEGPAAEGVSETDMKKRESLAKKKEEMLRSPKLHVSRTRLIIYNIPKAMSEEEVKKLCIDAVLSRASKQKPVIQKVKLLKDVKKGQVAAKKHPRGVAFVDFKEHEHALVALRVLNNKPDTFGPEHRPIVEFAIENIQKMRQRNAKLESMKETRRSPKDGKISNQQNASTETGDADSNQVNKRNKLTKAKVQRSKDRSSRVSEPTEGSKDGLVPRNAGSVDTSMGGSSMKARKMKGIAVRKTDSSTQLKHVNSTVRGNHQEGTRRGPPNAEDNQRDVRSRTMELRCKKETTAASKKRKSNSGDSEHQKVVKNPKRKKVSSGKEAEDKLDRLIEQYRARFSLHSSDKSKGATCSGHKAVRRWFES</sequence>
<evidence type="ECO:0000256" key="4">
    <source>
        <dbReference type="ARBA" id="ARBA00023242"/>
    </source>
</evidence>
<feature type="compositionally biased region" description="Basic and acidic residues" evidence="6">
    <location>
        <begin position="923"/>
        <end position="941"/>
    </location>
</feature>
<dbReference type="InterPro" id="IPR012677">
    <property type="entry name" value="Nucleotide-bd_a/b_plait_sf"/>
</dbReference>
<keyword evidence="3 5" id="KW-0694">RNA-binding</keyword>
<feature type="compositionally biased region" description="Basic residues" evidence="6">
    <location>
        <begin position="833"/>
        <end position="843"/>
    </location>
</feature>
<dbReference type="PANTHER" id="PTHR48039">
    <property type="entry name" value="RNA-BINDING MOTIF PROTEIN 14B"/>
    <property type="match status" value="1"/>
</dbReference>
<keyword evidence="9" id="KW-1185">Reference proteome</keyword>
<feature type="region of interest" description="Disordered" evidence="6">
    <location>
        <begin position="475"/>
        <end position="526"/>
    </location>
</feature>
<feature type="region of interest" description="Disordered" evidence="6">
    <location>
        <begin position="1"/>
        <end position="25"/>
    </location>
</feature>
<evidence type="ECO:0000313" key="9">
    <source>
        <dbReference type="Proteomes" id="UP001140949"/>
    </source>
</evidence>
<dbReference type="GO" id="GO:0003729">
    <property type="term" value="F:mRNA binding"/>
    <property type="evidence" value="ECO:0007669"/>
    <property type="project" value="TreeGrafter"/>
</dbReference>
<dbReference type="Pfam" id="PF00076">
    <property type="entry name" value="RRM_1"/>
    <property type="match status" value="3"/>
</dbReference>
<evidence type="ECO:0000256" key="3">
    <source>
        <dbReference type="ARBA" id="ARBA00022884"/>
    </source>
</evidence>
<feature type="domain" description="RRM" evidence="7">
    <location>
        <begin position="26"/>
        <end position="104"/>
    </location>
</feature>
<accession>A0AAX6ER44</accession>
<feature type="compositionally biased region" description="Gly residues" evidence="6">
    <location>
        <begin position="9"/>
        <end position="19"/>
    </location>
</feature>
<feature type="compositionally biased region" description="Basic and acidic residues" evidence="6">
    <location>
        <begin position="971"/>
        <end position="987"/>
    </location>
</feature>
<feature type="region of interest" description="Disordered" evidence="6">
    <location>
        <begin position="403"/>
        <end position="444"/>
    </location>
</feature>
<dbReference type="Gene3D" id="3.30.70.330">
    <property type="match status" value="4"/>
</dbReference>
<organism evidence="8 9">
    <name type="scientific">Iris pallida</name>
    <name type="common">Sweet iris</name>
    <dbReference type="NCBI Taxonomy" id="29817"/>
    <lineage>
        <taxon>Eukaryota</taxon>
        <taxon>Viridiplantae</taxon>
        <taxon>Streptophyta</taxon>
        <taxon>Embryophyta</taxon>
        <taxon>Tracheophyta</taxon>
        <taxon>Spermatophyta</taxon>
        <taxon>Magnoliopsida</taxon>
        <taxon>Liliopsida</taxon>
        <taxon>Asparagales</taxon>
        <taxon>Iridaceae</taxon>
        <taxon>Iridoideae</taxon>
        <taxon>Irideae</taxon>
        <taxon>Iris</taxon>
    </lineage>
</organism>
<feature type="compositionally biased region" description="Basic and acidic residues" evidence="6">
    <location>
        <begin position="154"/>
        <end position="166"/>
    </location>
</feature>
<feature type="region of interest" description="Disordered" evidence="6">
    <location>
        <begin position="796"/>
        <end position="1015"/>
    </location>
</feature>
<feature type="compositionally biased region" description="Acidic residues" evidence="6">
    <location>
        <begin position="416"/>
        <end position="430"/>
    </location>
</feature>
<comment type="subcellular location">
    <subcellularLocation>
        <location evidence="1">Nucleus</location>
    </subcellularLocation>
</comment>
<reference evidence="8" key="2">
    <citation type="submission" date="2023-04" db="EMBL/GenBank/DDBJ databases">
        <authorList>
            <person name="Bruccoleri R.E."/>
            <person name="Oakeley E.J."/>
            <person name="Faust A.-M."/>
            <person name="Dessus-Babus S."/>
            <person name="Altorfer M."/>
            <person name="Burckhardt D."/>
            <person name="Oertli M."/>
            <person name="Naumann U."/>
            <person name="Petersen F."/>
            <person name="Wong J."/>
        </authorList>
    </citation>
    <scope>NUCLEOTIDE SEQUENCE</scope>
    <source>
        <strain evidence="8">GSM-AAB239-AS_SAM_17_03QT</strain>
        <tissue evidence="8">Leaf</tissue>
    </source>
</reference>
<feature type="compositionally biased region" description="Polar residues" evidence="6">
    <location>
        <begin position="895"/>
        <end position="908"/>
    </location>
</feature>
<comment type="caution">
    <text evidence="8">The sequence shown here is derived from an EMBL/GenBank/DDBJ whole genome shotgun (WGS) entry which is preliminary data.</text>
</comment>
<evidence type="ECO:0000256" key="2">
    <source>
        <dbReference type="ARBA" id="ARBA00022737"/>
    </source>
</evidence>
<dbReference type="FunFam" id="3.30.70.330:FF:000182">
    <property type="entry name" value="RNA-binding motif protein 28"/>
    <property type="match status" value="1"/>
</dbReference>
<dbReference type="PROSITE" id="PS50102">
    <property type="entry name" value="RRM"/>
    <property type="match status" value="4"/>
</dbReference>
<feature type="compositionally biased region" description="Polar residues" evidence="6">
    <location>
        <begin position="813"/>
        <end position="832"/>
    </location>
</feature>
<dbReference type="CDD" id="cd12416">
    <property type="entry name" value="RRM4_RBM28_like"/>
    <property type="match status" value="1"/>
</dbReference>